<evidence type="ECO:0000259" key="5">
    <source>
        <dbReference type="PROSITE" id="PS50048"/>
    </source>
</evidence>
<evidence type="ECO:0000313" key="6">
    <source>
        <dbReference type="EMBL" id="KAJ3999386.1"/>
    </source>
</evidence>
<evidence type="ECO:0000256" key="3">
    <source>
        <dbReference type="SAM" id="MobiDB-lite"/>
    </source>
</evidence>
<dbReference type="SMART" id="SM00066">
    <property type="entry name" value="GAL4"/>
    <property type="match status" value="1"/>
</dbReference>
<dbReference type="Gene3D" id="4.10.240.10">
    <property type="entry name" value="Zn(2)-C6 fungal-type DNA-binding domain"/>
    <property type="match status" value="1"/>
</dbReference>
<name>A0ABQ8QLI3_9AGAR</name>
<feature type="transmembrane region" description="Helical" evidence="4">
    <location>
        <begin position="581"/>
        <end position="603"/>
    </location>
</feature>
<dbReference type="PROSITE" id="PS50048">
    <property type="entry name" value="ZN2_CY6_FUNGAL_2"/>
    <property type="match status" value="1"/>
</dbReference>
<evidence type="ECO:0000256" key="2">
    <source>
        <dbReference type="ARBA" id="ARBA00023242"/>
    </source>
</evidence>
<dbReference type="Pfam" id="PF00172">
    <property type="entry name" value="Zn_clus"/>
    <property type="match status" value="1"/>
</dbReference>
<keyword evidence="4" id="KW-1133">Transmembrane helix</keyword>
<dbReference type="CDD" id="cd12148">
    <property type="entry name" value="fungal_TF_MHR"/>
    <property type="match status" value="1"/>
</dbReference>
<evidence type="ECO:0000256" key="4">
    <source>
        <dbReference type="SAM" id="Phobius"/>
    </source>
</evidence>
<keyword evidence="1" id="KW-0479">Metal-binding</keyword>
<reference evidence="6" key="1">
    <citation type="submission" date="2022-08" db="EMBL/GenBank/DDBJ databases">
        <authorList>
            <consortium name="DOE Joint Genome Institute"/>
            <person name="Min B."/>
            <person name="Riley R."/>
            <person name="Sierra-Patev S."/>
            <person name="Naranjo-Ortiz M."/>
            <person name="Looney B."/>
            <person name="Konkel Z."/>
            <person name="Slot J.C."/>
            <person name="Sakamoto Y."/>
            <person name="Steenwyk J.L."/>
            <person name="Rokas A."/>
            <person name="Carro J."/>
            <person name="Camarero S."/>
            <person name="Ferreira P."/>
            <person name="Molpeceres G."/>
            <person name="Ruiz-Duenas F.J."/>
            <person name="Serrano A."/>
            <person name="Henrissat B."/>
            <person name="Drula E."/>
            <person name="Hughes K.W."/>
            <person name="Mata J.L."/>
            <person name="Ishikawa N.K."/>
            <person name="Vargas-Isla R."/>
            <person name="Ushijima S."/>
            <person name="Smith C.A."/>
            <person name="Ahrendt S."/>
            <person name="Andreopoulos W."/>
            <person name="He G."/>
            <person name="Labutti K."/>
            <person name="Lipzen A."/>
            <person name="Ng V."/>
            <person name="Sandor L."/>
            <person name="Barry K."/>
            <person name="Martinez A.T."/>
            <person name="Xiao Y."/>
            <person name="Gibbons J.G."/>
            <person name="Terashima K."/>
            <person name="Hibbett D.S."/>
            <person name="Grigoriev I.V."/>
        </authorList>
    </citation>
    <scope>NUCLEOTIDE SEQUENCE</scope>
    <source>
        <strain evidence="6">TFB10827</strain>
    </source>
</reference>
<feature type="compositionally biased region" description="Polar residues" evidence="3">
    <location>
        <begin position="128"/>
        <end position="150"/>
    </location>
</feature>
<keyword evidence="4" id="KW-0812">Transmembrane</keyword>
<dbReference type="PANTHER" id="PTHR46910">
    <property type="entry name" value="TRANSCRIPTION FACTOR PDR1"/>
    <property type="match status" value="1"/>
</dbReference>
<feature type="domain" description="Zn(2)-C6 fungal-type" evidence="5">
    <location>
        <begin position="26"/>
        <end position="59"/>
    </location>
</feature>
<sequence length="825" mass="93078">MSDSEDSNGPSATVKGKRKRARAARACDQCFKRKVKCDCDEMPNNICSVCLNLGIDCTHLVERKKRGPKAKVQPRTSSDAKSLITTILSAQKSVTIPKDEYVVREMLVNLASYARDLEVQLEQALNQSMQHSLASPQPASRSSPLSQLSDTQEEIEDHDLLTLQIESLRLDNRTYDKHVGKSSHIMLLQTALNIRDEVGAGNRNQGKISLKMPELWMRAPWHQFPPDAEDPPHEFPEPDLLRTLLDLYFDKHHSIYPVLHRPSFERQVYVENLHLTDRRFGAVVLTVCALGSRLVDDPRTLYEGSQDIRSAGWKYFKQIRLVRTSCVDPLSLYDVQLYALAVVFVFPTPVSSVAWFVLTLGLRSAQEVGAYRKADFKKPMRSRLEEELWRRAFWSLVSTDLYMSIATGRPRSTREDDFDLEFPPECDDEYWEIPSNPQLEFVQPVGKPSHMSHWHHLMKLLHIAGLVKDHLYTTRKAAPWLDSLPDNIDKIVMELDSALNSWMDELPDHLKWDPYRQDDVLFSQTVNLHSNYYWVQIQLHKMFVRPGPLNTGNFPSLAICTNAARSYAHIMQAFRARPGMLMVPNFIAPTFVAAVMLLINLWISLRNKTSYDPRKDMADVYTCVDHLGAYEQRYEHAGLLHDVLEGVISVSQMPPPPQKESLKRPRNSNPNQSVNMPDDSIRQFAGSRRASNALISPSMSMSQGNAASGVYIGGVGAFQQPSVLPSSVDDPIPMFDPSFGINIAPSEQQALGFDAQQQDFFGAYSSPSFAFGPSTSNDAPSLNTGLDDSDFATSFASAWNNPSQEDWSSLMSKVDELLRVVNSDV</sequence>
<dbReference type="Proteomes" id="UP001163828">
    <property type="component" value="Unassembled WGS sequence"/>
</dbReference>
<feature type="region of interest" description="Disordered" evidence="3">
    <location>
        <begin position="650"/>
        <end position="679"/>
    </location>
</feature>
<gene>
    <name evidence="6" type="ORF">F5050DRAFT_1737987</name>
</gene>
<evidence type="ECO:0000313" key="7">
    <source>
        <dbReference type="Proteomes" id="UP001163828"/>
    </source>
</evidence>
<comment type="caution">
    <text evidence="6">The sequence shown here is derived from an EMBL/GenBank/DDBJ whole genome shotgun (WGS) entry which is preliminary data.</text>
</comment>
<dbReference type="InterPro" id="IPR050987">
    <property type="entry name" value="AtrR-like"/>
</dbReference>
<dbReference type="SMART" id="SM00906">
    <property type="entry name" value="Fungal_trans"/>
    <property type="match status" value="1"/>
</dbReference>
<dbReference type="PANTHER" id="PTHR46910:SF38">
    <property type="entry name" value="ZN(2)-C6 FUNGAL-TYPE DOMAIN-CONTAINING PROTEIN"/>
    <property type="match status" value="1"/>
</dbReference>
<keyword evidence="4" id="KW-0472">Membrane</keyword>
<dbReference type="InterPro" id="IPR007219">
    <property type="entry name" value="XnlR_reg_dom"/>
</dbReference>
<dbReference type="CDD" id="cd00067">
    <property type="entry name" value="GAL4"/>
    <property type="match status" value="1"/>
</dbReference>
<accession>A0ABQ8QLI3</accession>
<keyword evidence="7" id="KW-1185">Reference proteome</keyword>
<dbReference type="Pfam" id="PF04082">
    <property type="entry name" value="Fungal_trans"/>
    <property type="match status" value="1"/>
</dbReference>
<proteinExistence type="predicted"/>
<organism evidence="6 7">
    <name type="scientific">Lentinula boryana</name>
    <dbReference type="NCBI Taxonomy" id="40481"/>
    <lineage>
        <taxon>Eukaryota</taxon>
        <taxon>Fungi</taxon>
        <taxon>Dikarya</taxon>
        <taxon>Basidiomycota</taxon>
        <taxon>Agaricomycotina</taxon>
        <taxon>Agaricomycetes</taxon>
        <taxon>Agaricomycetidae</taxon>
        <taxon>Agaricales</taxon>
        <taxon>Marasmiineae</taxon>
        <taxon>Omphalotaceae</taxon>
        <taxon>Lentinula</taxon>
    </lineage>
</organism>
<dbReference type="InterPro" id="IPR001138">
    <property type="entry name" value="Zn2Cys6_DnaBD"/>
</dbReference>
<keyword evidence="2" id="KW-0539">Nucleus</keyword>
<protein>
    <submittedName>
        <fullName evidence="6">Fungal-specific transcription factor domain-containing protein</fullName>
    </submittedName>
</protein>
<dbReference type="SUPFAM" id="SSF57701">
    <property type="entry name" value="Zn2/Cys6 DNA-binding domain"/>
    <property type="match status" value="1"/>
</dbReference>
<feature type="transmembrane region" description="Helical" evidence="4">
    <location>
        <begin position="337"/>
        <end position="362"/>
    </location>
</feature>
<dbReference type="EMBL" id="MU790539">
    <property type="protein sequence ID" value="KAJ3999386.1"/>
    <property type="molecule type" value="Genomic_DNA"/>
</dbReference>
<evidence type="ECO:0000256" key="1">
    <source>
        <dbReference type="ARBA" id="ARBA00022723"/>
    </source>
</evidence>
<dbReference type="InterPro" id="IPR036864">
    <property type="entry name" value="Zn2-C6_fun-type_DNA-bd_sf"/>
</dbReference>
<feature type="region of interest" description="Disordered" evidence="3">
    <location>
        <begin position="128"/>
        <end position="153"/>
    </location>
</feature>